<dbReference type="Pfam" id="PF00462">
    <property type="entry name" value="Glutaredoxin"/>
    <property type="match status" value="1"/>
</dbReference>
<dbReference type="GO" id="GO:0015035">
    <property type="term" value="F:protein-disulfide reductase activity"/>
    <property type="evidence" value="ECO:0007669"/>
    <property type="project" value="TreeGrafter"/>
</dbReference>
<proteinExistence type="inferred from homology"/>
<feature type="domain" description="Glutaredoxin" evidence="8">
    <location>
        <begin position="4"/>
        <end position="67"/>
    </location>
</feature>
<evidence type="ECO:0000256" key="4">
    <source>
        <dbReference type="ARBA" id="ARBA00022982"/>
    </source>
</evidence>
<evidence type="ECO:0000313" key="9">
    <source>
        <dbReference type="EMBL" id="QGZ37347.1"/>
    </source>
</evidence>
<sequence>MMAVEIYTRQLCGYCAMAKQLLQKKDVAFREYDATYSPELRKEMIQRASTGRGGTTFPQIFIGDTHVGGCDDLMALERAGRLDALLAAN</sequence>
<dbReference type="PRINTS" id="PR00160">
    <property type="entry name" value="GLUTAREDOXIN"/>
</dbReference>
<dbReference type="NCBIfam" id="TIGR02181">
    <property type="entry name" value="GRX_bact"/>
    <property type="match status" value="1"/>
</dbReference>
<dbReference type="PROSITE" id="PS51354">
    <property type="entry name" value="GLUTAREDOXIN_2"/>
    <property type="match status" value="1"/>
</dbReference>
<keyword evidence="4 7" id="KW-0249">Electron transport</keyword>
<dbReference type="SUPFAM" id="SSF52833">
    <property type="entry name" value="Thioredoxin-like"/>
    <property type="match status" value="1"/>
</dbReference>
<dbReference type="Gene3D" id="3.40.30.10">
    <property type="entry name" value="Glutaredoxin"/>
    <property type="match status" value="1"/>
</dbReference>
<comment type="similarity">
    <text evidence="2 7">Belongs to the glutaredoxin family.</text>
</comment>
<keyword evidence="7" id="KW-0963">Cytoplasm</keyword>
<dbReference type="KEGG" id="siw:GH266_10995"/>
<keyword evidence="6 7" id="KW-0676">Redox-active center</keyword>
<evidence type="ECO:0000256" key="1">
    <source>
        <dbReference type="ARBA" id="ARBA00002549"/>
    </source>
</evidence>
<accession>A0A857CER8</accession>
<evidence type="ECO:0000256" key="7">
    <source>
        <dbReference type="RuleBase" id="RU364065"/>
    </source>
</evidence>
<evidence type="ECO:0000256" key="2">
    <source>
        <dbReference type="ARBA" id="ARBA00007787"/>
    </source>
</evidence>
<evidence type="ECO:0000259" key="8">
    <source>
        <dbReference type="Pfam" id="PF00462"/>
    </source>
</evidence>
<dbReference type="InterPro" id="IPR002109">
    <property type="entry name" value="Glutaredoxin"/>
</dbReference>
<dbReference type="OrthoDB" id="9814618at2"/>
<reference evidence="9 10" key="1">
    <citation type="submission" date="2019-12" db="EMBL/GenBank/DDBJ databases">
        <title>The genome of Stappia indica PHM037.</title>
        <authorList>
            <person name="Kacar D."/>
            <person name="Galan B."/>
            <person name="Canedo L."/>
            <person name="Rodriguez P."/>
            <person name="de la Calle F."/>
            <person name="Garcia J.L."/>
        </authorList>
    </citation>
    <scope>NUCLEOTIDE SEQUENCE [LARGE SCALE GENOMIC DNA]</scope>
    <source>
        <strain evidence="9 10">PHM037</strain>
    </source>
</reference>
<dbReference type="EMBL" id="CP046908">
    <property type="protein sequence ID" value="QGZ37347.1"/>
    <property type="molecule type" value="Genomic_DNA"/>
</dbReference>
<dbReference type="AlphaFoldDB" id="A0A857CER8"/>
<dbReference type="Proteomes" id="UP000435648">
    <property type="component" value="Chromosome"/>
</dbReference>
<name>A0A857CER8_9HYPH</name>
<dbReference type="PANTHER" id="PTHR46679:SF1">
    <property type="entry name" value="GLUTAREDOXIN-2, MITOCHONDRIAL"/>
    <property type="match status" value="1"/>
</dbReference>
<dbReference type="InterPro" id="IPR036249">
    <property type="entry name" value="Thioredoxin-like_sf"/>
</dbReference>
<keyword evidence="5" id="KW-1015">Disulfide bond</keyword>
<dbReference type="GO" id="GO:0015038">
    <property type="term" value="F:glutathione disulfide oxidoreductase activity"/>
    <property type="evidence" value="ECO:0007669"/>
    <property type="project" value="UniProtKB-UniRule"/>
</dbReference>
<keyword evidence="3 7" id="KW-0813">Transport</keyword>
<evidence type="ECO:0000256" key="3">
    <source>
        <dbReference type="ARBA" id="ARBA00022448"/>
    </source>
</evidence>
<gene>
    <name evidence="9" type="primary">grxC</name>
    <name evidence="9" type="ORF">GH266_10995</name>
</gene>
<evidence type="ECO:0000313" key="10">
    <source>
        <dbReference type="Proteomes" id="UP000435648"/>
    </source>
</evidence>
<evidence type="ECO:0000256" key="6">
    <source>
        <dbReference type="ARBA" id="ARBA00023284"/>
    </source>
</evidence>
<dbReference type="InterPro" id="IPR014025">
    <property type="entry name" value="Glutaredoxin_subgr"/>
</dbReference>
<dbReference type="PANTHER" id="PTHR46679">
    <property type="match status" value="1"/>
</dbReference>
<comment type="function">
    <text evidence="1 7">Has a glutathione-disulfide oxidoreductase activity in the presence of NADPH and glutathione reductase. Reduces low molecular weight disulfides and proteins.</text>
</comment>
<dbReference type="RefSeq" id="WP_158196160.1">
    <property type="nucleotide sequence ID" value="NZ_CP046908.1"/>
</dbReference>
<protein>
    <recommendedName>
        <fullName evidence="7">Glutaredoxin</fullName>
    </recommendedName>
</protein>
<dbReference type="CDD" id="cd03418">
    <property type="entry name" value="GRX_GRXb_1_3_like"/>
    <property type="match status" value="1"/>
</dbReference>
<organism evidence="9 10">
    <name type="scientific">Stappia indica</name>
    <dbReference type="NCBI Taxonomy" id="538381"/>
    <lineage>
        <taxon>Bacteria</taxon>
        <taxon>Pseudomonadati</taxon>
        <taxon>Pseudomonadota</taxon>
        <taxon>Alphaproteobacteria</taxon>
        <taxon>Hyphomicrobiales</taxon>
        <taxon>Stappiaceae</taxon>
        <taxon>Stappia</taxon>
    </lineage>
</organism>
<evidence type="ECO:0000256" key="5">
    <source>
        <dbReference type="ARBA" id="ARBA00023157"/>
    </source>
</evidence>
<dbReference type="InterPro" id="IPR011900">
    <property type="entry name" value="GRX_bact"/>
</dbReference>
<dbReference type="GO" id="GO:0045454">
    <property type="term" value="P:cell redox homeostasis"/>
    <property type="evidence" value="ECO:0007669"/>
    <property type="project" value="InterPro"/>
</dbReference>